<reference evidence="3" key="1">
    <citation type="submission" date="2021-02" db="EMBL/GenBank/DDBJ databases">
        <authorList>
            <person name="Nowell W R."/>
        </authorList>
    </citation>
    <scope>NUCLEOTIDE SEQUENCE</scope>
</reference>
<feature type="region of interest" description="Disordered" evidence="2">
    <location>
        <begin position="253"/>
        <end position="307"/>
    </location>
</feature>
<feature type="compositionally biased region" description="Acidic residues" evidence="2">
    <location>
        <begin position="275"/>
        <end position="289"/>
    </location>
</feature>
<dbReference type="PANTHER" id="PTHR46232">
    <property type="entry name" value="SMARCE1 REGULATOR OF CHROMATIN"/>
    <property type="match status" value="1"/>
</dbReference>
<dbReference type="GO" id="GO:0031492">
    <property type="term" value="F:nucleosomal DNA binding"/>
    <property type="evidence" value="ECO:0007669"/>
    <property type="project" value="TreeGrafter"/>
</dbReference>
<dbReference type="AlphaFoldDB" id="A0A820WV45"/>
<dbReference type="EMBL" id="CAJOBS010000195">
    <property type="protein sequence ID" value="CAF4520343.1"/>
    <property type="molecule type" value="Genomic_DNA"/>
</dbReference>
<dbReference type="SUPFAM" id="SSF53098">
    <property type="entry name" value="Ribonuclease H-like"/>
    <property type="match status" value="1"/>
</dbReference>
<dbReference type="Proteomes" id="UP000663838">
    <property type="component" value="Unassembled WGS sequence"/>
</dbReference>
<name>A0A820WV45_9BILA</name>
<comment type="caution">
    <text evidence="3">The sequence shown here is derived from an EMBL/GenBank/DDBJ whole genome shotgun (WGS) entry which is preliminary data.</text>
</comment>
<dbReference type="GO" id="GO:0045892">
    <property type="term" value="P:negative regulation of DNA-templated transcription"/>
    <property type="evidence" value="ECO:0007669"/>
    <property type="project" value="TreeGrafter"/>
</dbReference>
<feature type="non-terminal residue" evidence="3">
    <location>
        <position position="1"/>
    </location>
</feature>
<organism evidence="3 4">
    <name type="scientific">Rotaria socialis</name>
    <dbReference type="NCBI Taxonomy" id="392032"/>
    <lineage>
        <taxon>Eukaryota</taxon>
        <taxon>Metazoa</taxon>
        <taxon>Spiralia</taxon>
        <taxon>Gnathifera</taxon>
        <taxon>Rotifera</taxon>
        <taxon>Eurotatoria</taxon>
        <taxon>Bdelloidea</taxon>
        <taxon>Philodinida</taxon>
        <taxon>Philodinidae</taxon>
        <taxon>Rotaria</taxon>
    </lineage>
</organism>
<accession>A0A820WV45</accession>
<evidence type="ECO:0000256" key="1">
    <source>
        <dbReference type="SAM" id="Coils"/>
    </source>
</evidence>
<evidence type="ECO:0008006" key="5">
    <source>
        <dbReference type="Google" id="ProtNLM"/>
    </source>
</evidence>
<dbReference type="InterPro" id="IPR012337">
    <property type="entry name" value="RNaseH-like_sf"/>
</dbReference>
<keyword evidence="1" id="KW-0175">Coiled coil</keyword>
<feature type="region of interest" description="Disordered" evidence="2">
    <location>
        <begin position="346"/>
        <end position="372"/>
    </location>
</feature>
<evidence type="ECO:0000256" key="2">
    <source>
        <dbReference type="SAM" id="MobiDB-lite"/>
    </source>
</evidence>
<protein>
    <recommendedName>
        <fullName evidence="5">HAT C-terminal dimerisation domain-containing protein</fullName>
    </recommendedName>
</protein>
<feature type="coiled-coil region" evidence="1">
    <location>
        <begin position="484"/>
        <end position="569"/>
    </location>
</feature>
<dbReference type="PANTHER" id="PTHR46232:SF1">
    <property type="entry name" value="SWI_SNF-RELATED MATRIX-ASSOCIATED ACTIN-DEPENDENT REGULATOR OF CHROMATIN SUBFAMILY E MEMBER 1"/>
    <property type="match status" value="1"/>
</dbReference>
<dbReference type="GO" id="GO:0016922">
    <property type="term" value="F:nuclear receptor binding"/>
    <property type="evidence" value="ECO:0007669"/>
    <property type="project" value="TreeGrafter"/>
</dbReference>
<evidence type="ECO:0000313" key="3">
    <source>
        <dbReference type="EMBL" id="CAF4520343.1"/>
    </source>
</evidence>
<gene>
    <name evidence="3" type="ORF">TOA249_LOCUS4959</name>
</gene>
<proteinExistence type="predicted"/>
<dbReference type="GO" id="GO:0016514">
    <property type="term" value="C:SWI/SNF complex"/>
    <property type="evidence" value="ECO:0007669"/>
    <property type="project" value="TreeGrafter"/>
</dbReference>
<sequence length="592" mass="68197">MYTAHIQRLIIELDKRFSLSPLLENMSVLFDPAYPIEHKADIDSPNYGRAELDSIRNKYQDFPGIDTKAAGSEWEKLKPPLSEFMDRSSSKNLQETFWQQFLLLKQSVNSRFLEENTNLLALLSIYLIAPTNSTECDRGYSTANRIQTTGRSRVMISTLDVLMNVCLLLPDDLRSARCQTIIERALESWNDREHNRRFRQVKLLLDVPPDYEPKKSTKLVDFKRKKLSTSLQQINKKLKKPKSNASKYANGCKREVSANDPTQNQFCNDHKDMHSEEEDGREQEDDEHEDTGPFLASPHVPPGFNARLPASASSLLLKRTTNGPVSIGNPPSTSMSSNMNVPLSSMRSSNSMGTLKSSSISMNPMDKSNTMPYSSRYTRKAWPMSRNLNDKNMRGYDEHEPPYMRPNQPTHSIPPESINSSSFTIEPAADDDEGDDTTFSARHMAAARFQRNQRLLHEICNEVCIPDLRSNISVDRILTLRHQVNALKTHRETFEKDLNELEEKHAEKKRRFLESNEKFHNEYADASTTNLSEEKINEILQKHEAMEKLQKEKQLLALQQQQQQQQQKRTIIYYVSHLYLHVHHLLAHVRLL</sequence>
<evidence type="ECO:0000313" key="4">
    <source>
        <dbReference type="Proteomes" id="UP000663838"/>
    </source>
</evidence>